<organism evidence="1 2">
    <name type="scientific">Dentiscutata erythropus</name>
    <dbReference type="NCBI Taxonomy" id="1348616"/>
    <lineage>
        <taxon>Eukaryota</taxon>
        <taxon>Fungi</taxon>
        <taxon>Fungi incertae sedis</taxon>
        <taxon>Mucoromycota</taxon>
        <taxon>Glomeromycotina</taxon>
        <taxon>Glomeromycetes</taxon>
        <taxon>Diversisporales</taxon>
        <taxon>Gigasporaceae</taxon>
        <taxon>Dentiscutata</taxon>
    </lineage>
</organism>
<gene>
    <name evidence="1" type="ORF">DERYTH_LOCUS22947</name>
</gene>
<proteinExistence type="predicted"/>
<dbReference type="EMBL" id="CAJVPY010033296">
    <property type="protein sequence ID" value="CAG8798800.1"/>
    <property type="molecule type" value="Genomic_DNA"/>
</dbReference>
<sequence length="82" mass="9154">TTLPLTSSSTIESNMVLTREQLKELLKKVTDGFKETAQSIKSETHVFPIELFYGKEEIAMLVILDNTNILADTIKNAAKIEV</sequence>
<keyword evidence="2" id="KW-1185">Reference proteome</keyword>
<feature type="non-terminal residue" evidence="1">
    <location>
        <position position="82"/>
    </location>
</feature>
<evidence type="ECO:0000313" key="2">
    <source>
        <dbReference type="Proteomes" id="UP000789405"/>
    </source>
</evidence>
<comment type="caution">
    <text evidence="1">The sequence shown here is derived from an EMBL/GenBank/DDBJ whole genome shotgun (WGS) entry which is preliminary data.</text>
</comment>
<protein>
    <submittedName>
        <fullName evidence="1">15783_t:CDS:1</fullName>
    </submittedName>
</protein>
<accession>A0A9N9P835</accession>
<dbReference type="AlphaFoldDB" id="A0A9N9P835"/>
<reference evidence="1" key="1">
    <citation type="submission" date="2021-06" db="EMBL/GenBank/DDBJ databases">
        <authorList>
            <person name="Kallberg Y."/>
            <person name="Tangrot J."/>
            <person name="Rosling A."/>
        </authorList>
    </citation>
    <scope>NUCLEOTIDE SEQUENCE</scope>
    <source>
        <strain evidence="1">MA453B</strain>
    </source>
</reference>
<evidence type="ECO:0000313" key="1">
    <source>
        <dbReference type="EMBL" id="CAG8798800.1"/>
    </source>
</evidence>
<dbReference type="Proteomes" id="UP000789405">
    <property type="component" value="Unassembled WGS sequence"/>
</dbReference>
<name>A0A9N9P835_9GLOM</name>